<evidence type="ECO:0000313" key="3">
    <source>
        <dbReference type="Proteomes" id="UP000527355"/>
    </source>
</evidence>
<protein>
    <submittedName>
        <fullName evidence="2">Uncharacterized protein</fullName>
    </submittedName>
</protein>
<reference evidence="2 3" key="1">
    <citation type="journal article" date="2020" name="Nature">
        <title>Six reference-quality genomes reveal evolution of bat adaptations.</title>
        <authorList>
            <person name="Jebb D."/>
            <person name="Huang Z."/>
            <person name="Pippel M."/>
            <person name="Hughes G.M."/>
            <person name="Lavrichenko K."/>
            <person name="Devanna P."/>
            <person name="Winkler S."/>
            <person name="Jermiin L.S."/>
            <person name="Skirmuntt E.C."/>
            <person name="Katzourakis A."/>
            <person name="Burkitt-Gray L."/>
            <person name="Ray D.A."/>
            <person name="Sullivan K.A.M."/>
            <person name="Roscito J.G."/>
            <person name="Kirilenko B.M."/>
            <person name="Davalos L.M."/>
            <person name="Corthals A.P."/>
            <person name="Power M.L."/>
            <person name="Jones G."/>
            <person name="Ransome R.D."/>
            <person name="Dechmann D.K.N."/>
            <person name="Locatelli A.G."/>
            <person name="Puechmaille S.J."/>
            <person name="Fedrigo O."/>
            <person name="Jarvis E.D."/>
            <person name="Hiller M."/>
            <person name="Vernes S.C."/>
            <person name="Myers E.W."/>
            <person name="Teeling E.C."/>
        </authorList>
    </citation>
    <scope>NUCLEOTIDE SEQUENCE [LARGE SCALE GENOMIC DNA]</scope>
    <source>
        <strain evidence="2">MMyoMyo1</strain>
        <tissue evidence="2">Flight muscle</tissue>
    </source>
</reference>
<dbReference type="AlphaFoldDB" id="A0A7J7Z4E4"/>
<accession>A0A7J7Z4E4</accession>
<dbReference type="Proteomes" id="UP000527355">
    <property type="component" value="Unassembled WGS sequence"/>
</dbReference>
<evidence type="ECO:0000256" key="1">
    <source>
        <dbReference type="SAM" id="MobiDB-lite"/>
    </source>
</evidence>
<proteinExistence type="predicted"/>
<organism evidence="2 3">
    <name type="scientific">Myotis myotis</name>
    <name type="common">Greater mouse-eared bat</name>
    <name type="synonym">Vespertilio myotis</name>
    <dbReference type="NCBI Taxonomy" id="51298"/>
    <lineage>
        <taxon>Eukaryota</taxon>
        <taxon>Metazoa</taxon>
        <taxon>Chordata</taxon>
        <taxon>Craniata</taxon>
        <taxon>Vertebrata</taxon>
        <taxon>Euteleostomi</taxon>
        <taxon>Mammalia</taxon>
        <taxon>Eutheria</taxon>
        <taxon>Laurasiatheria</taxon>
        <taxon>Chiroptera</taxon>
        <taxon>Yangochiroptera</taxon>
        <taxon>Vespertilionidae</taxon>
        <taxon>Myotis</taxon>
    </lineage>
</organism>
<evidence type="ECO:0000313" key="2">
    <source>
        <dbReference type="EMBL" id="KAF6368989.1"/>
    </source>
</evidence>
<gene>
    <name evidence="2" type="ORF">mMyoMyo1_010398</name>
</gene>
<comment type="caution">
    <text evidence="2">The sequence shown here is derived from an EMBL/GenBank/DDBJ whole genome shotgun (WGS) entry which is preliminary data.</text>
</comment>
<sequence>MAKWVRRHPVHEWQVSSVWSPGGHGQWSPLGSSGKPGAVTHRRRVICWRPRFSHRPYNPSLLMLPSSFFRLQTAPGRARSSQHLSHELLATALTAPDPGQQESFSWLQISLKAATIHLTR</sequence>
<name>A0A7J7Z4E4_MYOMY</name>
<dbReference type="EMBL" id="JABWUV010000003">
    <property type="protein sequence ID" value="KAF6368989.1"/>
    <property type="molecule type" value="Genomic_DNA"/>
</dbReference>
<feature type="region of interest" description="Disordered" evidence="1">
    <location>
        <begin position="19"/>
        <end position="38"/>
    </location>
</feature>
<keyword evidence="3" id="KW-1185">Reference proteome</keyword>